<protein>
    <submittedName>
        <fullName evidence="5">VIT family protein</fullName>
    </submittedName>
</protein>
<dbReference type="InterPro" id="IPR008217">
    <property type="entry name" value="Ccc1_fam"/>
</dbReference>
<evidence type="ECO:0000313" key="6">
    <source>
        <dbReference type="Proteomes" id="UP001234585"/>
    </source>
</evidence>
<organism evidence="5 6">
    <name type="scientific">Shinella sumterensis</name>
    <dbReference type="NCBI Taxonomy" id="1967501"/>
    <lineage>
        <taxon>Bacteria</taxon>
        <taxon>Pseudomonadati</taxon>
        <taxon>Pseudomonadota</taxon>
        <taxon>Alphaproteobacteria</taxon>
        <taxon>Hyphomicrobiales</taxon>
        <taxon>Rhizobiaceae</taxon>
        <taxon>Shinella</taxon>
    </lineage>
</organism>
<dbReference type="GO" id="GO:0012505">
    <property type="term" value="C:endomembrane system"/>
    <property type="evidence" value="ECO:0007669"/>
    <property type="project" value="UniProtKB-SubCell"/>
</dbReference>
<dbReference type="CDD" id="cd02432">
    <property type="entry name" value="Nodulin-21_like_1"/>
    <property type="match status" value="1"/>
</dbReference>
<evidence type="ECO:0000256" key="2">
    <source>
        <dbReference type="ARBA" id="ARBA00022692"/>
    </source>
</evidence>
<dbReference type="GO" id="GO:0005384">
    <property type="term" value="F:manganese ion transmembrane transporter activity"/>
    <property type="evidence" value="ECO:0007669"/>
    <property type="project" value="InterPro"/>
</dbReference>
<geneLocation type="plasmid" evidence="5 6">
    <name>unnamed6</name>
</geneLocation>
<reference evidence="5 6" key="1">
    <citation type="submission" date="2023-08" db="EMBL/GenBank/DDBJ databases">
        <title>Pathogen: clinical or host-associated sample.</title>
        <authorList>
            <person name="Hergert J."/>
            <person name="Casey R."/>
            <person name="Wagner J."/>
            <person name="Young E.L."/>
            <person name="Oakeson K.F."/>
        </authorList>
    </citation>
    <scope>NUCLEOTIDE SEQUENCE [LARGE SCALE GENOMIC DNA]</scope>
    <source>
        <strain evidence="5 6">1760953</strain>
        <plasmid evidence="5 6">unnamed6</plasmid>
    </source>
</reference>
<keyword evidence="2" id="KW-0812">Transmembrane</keyword>
<evidence type="ECO:0000256" key="3">
    <source>
        <dbReference type="ARBA" id="ARBA00022989"/>
    </source>
</evidence>
<keyword evidence="6" id="KW-1185">Reference proteome</keyword>
<dbReference type="Proteomes" id="UP001234585">
    <property type="component" value="Plasmid unnamed6"/>
</dbReference>
<evidence type="ECO:0000256" key="1">
    <source>
        <dbReference type="ARBA" id="ARBA00004127"/>
    </source>
</evidence>
<keyword evidence="5" id="KW-0614">Plasmid</keyword>
<dbReference type="AlphaFoldDB" id="A0AA50DFM3"/>
<evidence type="ECO:0000313" key="5">
    <source>
        <dbReference type="EMBL" id="WLS01274.1"/>
    </source>
</evidence>
<keyword evidence="4" id="KW-0472">Membrane</keyword>
<dbReference type="GO" id="GO:0030026">
    <property type="term" value="P:intracellular manganese ion homeostasis"/>
    <property type="evidence" value="ECO:0007669"/>
    <property type="project" value="InterPro"/>
</dbReference>
<dbReference type="PANTHER" id="PTHR31851">
    <property type="entry name" value="FE(2+)/MN(2+) TRANSPORTER PCL1"/>
    <property type="match status" value="1"/>
</dbReference>
<dbReference type="Pfam" id="PF01988">
    <property type="entry name" value="VIT1"/>
    <property type="match status" value="1"/>
</dbReference>
<dbReference type="RefSeq" id="WP_306041648.1">
    <property type="nucleotide sequence ID" value="NZ_CP132308.1"/>
</dbReference>
<comment type="subcellular location">
    <subcellularLocation>
        <location evidence="1">Endomembrane system</location>
        <topology evidence="1">Multi-pass membrane protein</topology>
    </subcellularLocation>
</comment>
<sequence length="231" mass="23474">MRAVHKESHLIERIGWLRAAVLGANDGLISTSSLIVGVAAATAASQEILVAGVAGLVAGAMSMAAGEYVSVSSQADTEQADMARERHELATQPEAELAELTAIYEQRGVSPDLARQVAEQMMVKDAFEAHARDELGLSSHVMARPVQAALTSAVTFATGAALPLAVALLAPSGTVVWAVSVACLIGLAVLGAIGARAGGAGIWKPTVRVVFWGAVAMASTAAIGALVGRAV</sequence>
<evidence type="ECO:0000256" key="4">
    <source>
        <dbReference type="ARBA" id="ARBA00023136"/>
    </source>
</evidence>
<proteinExistence type="predicted"/>
<keyword evidence="3" id="KW-1133">Transmembrane helix</keyword>
<accession>A0AA50DFM3</accession>
<name>A0AA50DFM3_9HYPH</name>
<dbReference type="EMBL" id="CP132308">
    <property type="protein sequence ID" value="WLS01274.1"/>
    <property type="molecule type" value="Genomic_DNA"/>
</dbReference>
<gene>
    <name evidence="5" type="ORF">Q9313_28235</name>
</gene>